<comment type="caution">
    <text evidence="1">The sequence shown here is derived from an EMBL/GenBank/DDBJ whole genome shotgun (WGS) entry which is preliminary data.</text>
</comment>
<evidence type="ECO:0000313" key="2">
    <source>
        <dbReference type="Proteomes" id="UP000605986"/>
    </source>
</evidence>
<name>A0A8H4K3C0_9HYPO</name>
<organism evidence="1 2">
    <name type="scientific">Fusarium austroafricanum</name>
    <dbReference type="NCBI Taxonomy" id="2364996"/>
    <lineage>
        <taxon>Eukaryota</taxon>
        <taxon>Fungi</taxon>
        <taxon>Dikarya</taxon>
        <taxon>Ascomycota</taxon>
        <taxon>Pezizomycotina</taxon>
        <taxon>Sordariomycetes</taxon>
        <taxon>Hypocreomycetidae</taxon>
        <taxon>Hypocreales</taxon>
        <taxon>Nectriaceae</taxon>
        <taxon>Fusarium</taxon>
        <taxon>Fusarium concolor species complex</taxon>
    </lineage>
</organism>
<protein>
    <recommendedName>
        <fullName evidence="3">F-box domain-containing protein</fullName>
    </recommendedName>
</protein>
<proteinExistence type="predicted"/>
<dbReference type="AlphaFoldDB" id="A0A8H4K3C0"/>
<dbReference type="EMBL" id="JAADJG010000598">
    <property type="protein sequence ID" value="KAF4442459.1"/>
    <property type="molecule type" value="Genomic_DNA"/>
</dbReference>
<dbReference type="Proteomes" id="UP000605986">
    <property type="component" value="Unassembled WGS sequence"/>
</dbReference>
<sequence length="894" mass="102008">MAQRIGESRGIGEVAMLSVARQWGAQAFLKLLRLYENHSALFKVIYVNQRLNRITSPLLARYWRPNTIHYENVYSYFGAHPGDSHCRYALYLVRNPHLIPQVKTLIFDHMPMDDDYSREDKPPWISDSDTLDDLVAVAQQCCPDLANDSNWCKQLSEGYMDEVATLLLLICTKLEKLHLTINGAYRAYTDQLALRYISQELGKNNDPLPCLQQVVLDYNRRRGTGSARAAAPFFHLPSVKSLSICQLDDCVMPLRTVLEPRNEFTIWGGKKYLPRFPVGTSSVEELIIESKILSFAGLFTLVRACRGLKKLVTNSDVFGNKRDFENSADGVVRLHPLLYHTDTLEELVLQRDMNHNWDGEDYVTWIAKAPEDLLWLKDSLRQLHCLKHLTVNIHFFDEEGCSSDSSLDFLPPSLKHLSLLCNLASYEKHVQQHSKRLYLPNETLENIFTYVSDDNHSNIFDIALVNKHLSQVARPLRVRHWSDEGYYGHHYRSSPCTISRLALELLRYPELRPQVKSLTFNWFQRSQDHDAARVPLGTENLQMLAWAAEEVVPTMANSTNLCEEILQGWDDALAVLVLAWATNLSSLSISIPYFDPDPEADDGLLVLQFAKQLALRFNEKDFKPNTSLPLGKLQDLEFRHWDTKNLRTYRLGDEGPSALEYTVQRHIDEKYAMPIPTGSSPIESIRLEETLLSDGGLASLLLAPQYLRVLYVDFSQILEGFERDTQLLARSLLKHASSLEELDLSLDEDLIEFYEFPDDDRSMMEDFYRDLTRLKRLGIHMADLISKPGVEGASDSVAVTGRFPASLEYLKLYNDRMFSNWNIKNAGEKDVFFAGIVALLEETGSQGRLKNLKTLDCNQALVDDPGEEGVKKIKHVAERRGVTVLMSTGAMPWQ</sequence>
<dbReference type="SUPFAM" id="SSF52047">
    <property type="entry name" value="RNI-like"/>
    <property type="match status" value="1"/>
</dbReference>
<evidence type="ECO:0000313" key="1">
    <source>
        <dbReference type="EMBL" id="KAF4442459.1"/>
    </source>
</evidence>
<dbReference type="OrthoDB" id="5238783at2759"/>
<keyword evidence="2" id="KW-1185">Reference proteome</keyword>
<gene>
    <name evidence="1" type="ORF">F53441_11745</name>
</gene>
<accession>A0A8H4K3C0</accession>
<evidence type="ECO:0008006" key="3">
    <source>
        <dbReference type="Google" id="ProtNLM"/>
    </source>
</evidence>
<reference evidence="1" key="1">
    <citation type="submission" date="2020-01" db="EMBL/GenBank/DDBJ databases">
        <title>Identification and distribution of gene clusters putatively required for synthesis of sphingolipid metabolism inhibitors in phylogenetically diverse species of the filamentous fungus Fusarium.</title>
        <authorList>
            <person name="Kim H.-S."/>
            <person name="Busman M."/>
            <person name="Brown D.W."/>
            <person name="Divon H."/>
            <person name="Uhlig S."/>
            <person name="Proctor R.H."/>
        </authorList>
    </citation>
    <scope>NUCLEOTIDE SEQUENCE</scope>
    <source>
        <strain evidence="1">NRRL 53441</strain>
    </source>
</reference>